<proteinExistence type="inferred from homology"/>
<gene>
    <name evidence="8" type="ORF">g.2142</name>
</gene>
<keyword evidence="5" id="KW-0539">Nucleus</keyword>
<dbReference type="GO" id="GO:0030692">
    <property type="term" value="C:Noc4p-Nop14p complex"/>
    <property type="evidence" value="ECO:0007669"/>
    <property type="project" value="TreeGrafter"/>
</dbReference>
<keyword evidence="4" id="KW-0698">rRNA processing</keyword>
<dbReference type="PANTHER" id="PTHR23183:SF0">
    <property type="entry name" value="NUCLEOLAR PROTEIN 14"/>
    <property type="match status" value="1"/>
</dbReference>
<feature type="non-terminal residue" evidence="8">
    <location>
        <position position="1"/>
    </location>
</feature>
<dbReference type="InterPro" id="IPR007276">
    <property type="entry name" value="Nop14"/>
</dbReference>
<evidence type="ECO:0000256" key="7">
    <source>
        <dbReference type="SAM" id="MobiDB-lite"/>
    </source>
</evidence>
<evidence type="ECO:0000256" key="1">
    <source>
        <dbReference type="ARBA" id="ARBA00004604"/>
    </source>
</evidence>
<comment type="similarity">
    <text evidence="2">Belongs to the NOP14 family.</text>
</comment>
<evidence type="ECO:0000313" key="8">
    <source>
        <dbReference type="EMBL" id="JAS40535.1"/>
    </source>
</evidence>
<dbReference type="PANTHER" id="PTHR23183">
    <property type="entry name" value="NOP14"/>
    <property type="match status" value="1"/>
</dbReference>
<sequence length="178" mass="21136">AFSNYDLKDFNVDDSMAEKLTHKGHAIAEIEQFDDRLTESEEDDDDLFTRKLENEMHFGEGQKSSEKRSRKEIIDDMIIESKKRKLELKKAKDETEELTNKLDSKWDSMRELLHQLKSDDDKKVVKIKYSSSYDSIMADLIFDIRGKPTDRLKTEEEIAKEEREKLQNLENERLKRMQ</sequence>
<dbReference type="EMBL" id="GECZ01029234">
    <property type="protein sequence ID" value="JAS40535.1"/>
    <property type="molecule type" value="Transcribed_RNA"/>
</dbReference>
<feature type="region of interest" description="Disordered" evidence="7">
    <location>
        <begin position="53"/>
        <end position="72"/>
    </location>
</feature>
<comment type="function">
    <text evidence="6">Involved in nucleolar processing of pre-18S ribosomal RNA. Has a role in the nuclear export of 40S pre-ribosomal subunit to the cytoplasm.</text>
</comment>
<name>A0A1B6ERC6_9HEMI</name>
<organism evidence="8">
    <name type="scientific">Cuerna arida</name>
    <dbReference type="NCBI Taxonomy" id="1464854"/>
    <lineage>
        <taxon>Eukaryota</taxon>
        <taxon>Metazoa</taxon>
        <taxon>Ecdysozoa</taxon>
        <taxon>Arthropoda</taxon>
        <taxon>Hexapoda</taxon>
        <taxon>Insecta</taxon>
        <taxon>Pterygota</taxon>
        <taxon>Neoptera</taxon>
        <taxon>Paraneoptera</taxon>
        <taxon>Hemiptera</taxon>
        <taxon>Auchenorrhyncha</taxon>
        <taxon>Membracoidea</taxon>
        <taxon>Cicadellidae</taxon>
        <taxon>Cicadellinae</taxon>
        <taxon>Proconiini</taxon>
        <taxon>Cuerna</taxon>
    </lineage>
</organism>
<dbReference type="GO" id="GO:0030490">
    <property type="term" value="P:maturation of SSU-rRNA"/>
    <property type="evidence" value="ECO:0007669"/>
    <property type="project" value="TreeGrafter"/>
</dbReference>
<evidence type="ECO:0000256" key="3">
    <source>
        <dbReference type="ARBA" id="ARBA00022517"/>
    </source>
</evidence>
<accession>A0A1B6ERC6</accession>
<dbReference type="Pfam" id="PF04147">
    <property type="entry name" value="Nop14"/>
    <property type="match status" value="1"/>
</dbReference>
<evidence type="ECO:0000256" key="5">
    <source>
        <dbReference type="ARBA" id="ARBA00023242"/>
    </source>
</evidence>
<keyword evidence="3" id="KW-0690">Ribosome biogenesis</keyword>
<feature type="non-terminal residue" evidence="8">
    <location>
        <position position="178"/>
    </location>
</feature>
<dbReference type="AlphaFoldDB" id="A0A1B6ERC6"/>
<evidence type="ECO:0000256" key="4">
    <source>
        <dbReference type="ARBA" id="ARBA00022552"/>
    </source>
</evidence>
<evidence type="ECO:0000256" key="2">
    <source>
        <dbReference type="ARBA" id="ARBA00007466"/>
    </source>
</evidence>
<comment type="subcellular location">
    <subcellularLocation>
        <location evidence="1">Nucleus</location>
        <location evidence="1">Nucleolus</location>
    </subcellularLocation>
</comment>
<reference evidence="8" key="1">
    <citation type="submission" date="2015-11" db="EMBL/GenBank/DDBJ databases">
        <title>De novo transcriptome assembly of four potential Pierce s Disease insect vectors from Arizona vineyards.</title>
        <authorList>
            <person name="Tassone E.E."/>
        </authorList>
    </citation>
    <scope>NUCLEOTIDE SEQUENCE</scope>
</reference>
<protein>
    <submittedName>
        <fullName evidence="8">Uncharacterized protein</fullName>
    </submittedName>
</protein>
<evidence type="ECO:0000256" key="6">
    <source>
        <dbReference type="ARBA" id="ARBA00024695"/>
    </source>
</evidence>
<dbReference type="GO" id="GO:0032040">
    <property type="term" value="C:small-subunit processome"/>
    <property type="evidence" value="ECO:0007669"/>
    <property type="project" value="InterPro"/>
</dbReference>